<dbReference type="RefSeq" id="WP_150768013.1">
    <property type="nucleotide sequence ID" value="NZ_CABVHW010000048.1"/>
</dbReference>
<evidence type="ECO:0000313" key="1">
    <source>
        <dbReference type="EMBL" id="VVO43917.1"/>
    </source>
</evidence>
<dbReference type="EMBL" id="CABVHW010000048">
    <property type="protein sequence ID" value="VVO43917.1"/>
    <property type="molecule type" value="Genomic_DNA"/>
</dbReference>
<accession>A0A5E7G095</accession>
<sequence length="484" mass="53985">MTNIHDQAMTYVYQQVLQRLLSYFSRAERTALQLLIQRLVVAAGGMERIGDYKVLAIQSGSRDSCYTLALLRAAQLSIAGRAPATFQLRVATLRLNGDSITALENIHRSHSALFLYDDPRVEVLMVDHREVLPFNHLAPISEAGREFNRLNLLMVGHRRSWDGPLDLWDDGYLATGEFLGQIARWNSGVDALVCSDSPRQQKRFIEGLRRAAAKAVLRPSNHHEPGYEGLFTMLDELGSDSYRVLYPEDDRAAWRPAEQFEACRRTTYIDIHDLLVSNLEERWPLLTEFLAFQPDELSAQLRDNDYASLSVCAHLQGLQACFVHARSYESGVADYLQWALVMMRRKQLPRRLGEQAVAAFGNPATSAEQRARAAAEAQKSLGLSEAQLVCLLFAPFSANGAALERFLRQCHPGMLVALPDLHRAMQGNPVPEQIAQWMVDVSGLPVSLIGTLYRLGPIPDPALPMQAALYDDNCAVGGEWSAGQ</sequence>
<proteinExistence type="predicted"/>
<organism evidence="1 2">
    <name type="scientific">Pseudomonas fluorescens</name>
    <dbReference type="NCBI Taxonomy" id="294"/>
    <lineage>
        <taxon>Bacteria</taxon>
        <taxon>Pseudomonadati</taxon>
        <taxon>Pseudomonadota</taxon>
        <taxon>Gammaproteobacteria</taxon>
        <taxon>Pseudomonadales</taxon>
        <taxon>Pseudomonadaceae</taxon>
        <taxon>Pseudomonas</taxon>
    </lineage>
</organism>
<protein>
    <submittedName>
        <fullName evidence="1">Uncharacterized protein</fullName>
    </submittedName>
</protein>
<name>A0A5E7G095_PSEFL</name>
<dbReference type="AlphaFoldDB" id="A0A5E7G095"/>
<gene>
    <name evidence="1" type="ORF">PS710_06307</name>
</gene>
<evidence type="ECO:0000313" key="2">
    <source>
        <dbReference type="Proteomes" id="UP000381093"/>
    </source>
</evidence>
<reference evidence="1 2" key="1">
    <citation type="submission" date="2019-09" db="EMBL/GenBank/DDBJ databases">
        <authorList>
            <person name="Chandra G."/>
            <person name="Truman W A."/>
        </authorList>
    </citation>
    <scope>NUCLEOTIDE SEQUENCE [LARGE SCALE GENOMIC DNA]</scope>
    <source>
        <strain evidence="1">PS710</strain>
    </source>
</reference>
<dbReference type="Proteomes" id="UP000381093">
    <property type="component" value="Unassembled WGS sequence"/>
</dbReference>